<name>A0AAU9K3T4_9CILI</name>
<feature type="transmembrane region" description="Helical" evidence="1">
    <location>
        <begin position="107"/>
        <end position="134"/>
    </location>
</feature>
<dbReference type="InterPro" id="IPR035965">
    <property type="entry name" value="PAS-like_dom_sf"/>
</dbReference>
<dbReference type="PANTHER" id="PTHR31600:SF2">
    <property type="entry name" value="GAMETE ENRICHED GENE 10 PROTEIN-RELATED"/>
    <property type="match status" value="1"/>
</dbReference>
<gene>
    <name evidence="3" type="ORF">BSTOLATCC_MIC46636</name>
</gene>
<evidence type="ECO:0000256" key="1">
    <source>
        <dbReference type="SAM" id="Phobius"/>
    </source>
</evidence>
<protein>
    <recommendedName>
        <fullName evidence="2">TmcB/TmcC TPR repeats domain-containing protein</fullName>
    </recommendedName>
</protein>
<feature type="transmembrane region" description="Helical" evidence="1">
    <location>
        <begin position="320"/>
        <end position="341"/>
    </location>
</feature>
<feature type="transmembrane region" description="Helical" evidence="1">
    <location>
        <begin position="194"/>
        <end position="218"/>
    </location>
</feature>
<dbReference type="AlphaFoldDB" id="A0AAU9K3T4"/>
<keyword evidence="1" id="KW-1133">Transmembrane helix</keyword>
<dbReference type="InterPro" id="IPR057352">
    <property type="entry name" value="TPR_TmcB/C"/>
</dbReference>
<keyword evidence="1" id="KW-0472">Membrane</keyword>
<proteinExistence type="predicted"/>
<dbReference type="PANTHER" id="PTHR31600">
    <property type="entry name" value="TINY MACROCYSTS PROTEIN B-RELATED"/>
    <property type="match status" value="1"/>
</dbReference>
<dbReference type="Gene3D" id="3.30.450.20">
    <property type="entry name" value="PAS domain"/>
    <property type="match status" value="1"/>
</dbReference>
<dbReference type="SUPFAM" id="SSF55785">
    <property type="entry name" value="PYP-like sensor domain (PAS domain)"/>
    <property type="match status" value="1"/>
</dbReference>
<keyword evidence="4" id="KW-1185">Reference proteome</keyword>
<comment type="caution">
    <text evidence="3">The sequence shown here is derived from an EMBL/GenBank/DDBJ whole genome shotgun (WGS) entry which is preliminary data.</text>
</comment>
<evidence type="ECO:0000313" key="3">
    <source>
        <dbReference type="EMBL" id="CAG9328643.1"/>
    </source>
</evidence>
<feature type="transmembrane region" description="Helical" evidence="1">
    <location>
        <begin position="293"/>
        <end position="314"/>
    </location>
</feature>
<keyword evidence="1" id="KW-0812">Transmembrane</keyword>
<dbReference type="Pfam" id="PF25474">
    <property type="entry name" value="TPR_TmcB"/>
    <property type="match status" value="1"/>
</dbReference>
<dbReference type="Proteomes" id="UP001162131">
    <property type="component" value="Unassembled WGS sequence"/>
</dbReference>
<feature type="transmembrane region" description="Helical" evidence="1">
    <location>
        <begin position="55"/>
        <end position="75"/>
    </location>
</feature>
<dbReference type="InterPro" id="IPR052994">
    <property type="entry name" value="Tiny_macrocysts_regulators"/>
</dbReference>
<evidence type="ECO:0000313" key="4">
    <source>
        <dbReference type="Proteomes" id="UP001162131"/>
    </source>
</evidence>
<dbReference type="EMBL" id="CAJZBQ010000046">
    <property type="protein sequence ID" value="CAG9328643.1"/>
    <property type="molecule type" value="Genomic_DNA"/>
</dbReference>
<sequence>MVLNSEKFDKDSFSLKYLDSRKEDWLKQAKNYMIQSLQIFFKSKYNIKTKKATQIAMEVIINSLNVIQIVTLLWYPTMNIRLWKKFGIYWQLFGYFSFDSWISDSRLYFPAFLVIVTFLWTSLIYISIISTLIFRSWKIPKAFIKLPSFLFGFLFSVGYIPSLMILLVTAKYSYLVDPDGTLYSSLSKNNFPLGAFGSILGISSAILLFLLTVIYELFTADVRHSFSNFNIKARSDSNLDIAQLFSKFIVVFIYVFYGYDHFIWHIWFVFVLSLMFSYLTFKFNSYFNPILNAIRITQLLILSGFSFSFLIGIAMDNAGITFIFSICIIPAAGILIFRKILILVENSKESQVSLDQHAFELQIRKFLMDPSTTHSGNIINKFAEIYNTPMFRRDKLLVAWEVYYFLHTLNDIRLAKIKYARMGSVLPSIEGEIQALRIQEWMKKHPGTDQIANNFLVYLIDLEVAKSEDEFLCRYLLEFWYEISSKRSSLNKLENLSNEVYCEIRKVEDRYKKMLHTNHAHVYELYGGLLQNIFQEFNEGANLLHKVYQLKSEEEIMMHENVITKFEEYSGNMVISAQKRNFGIIIYANEIAAQLLKDTVDNMVGNKIDQYIPEPYNEFHAETMKRFVDTCTEPQLGKRDTLFIRDHNGYLSEVKFLIRLTALDESLYYMVSMMACTKNREAALISKEGMIYNHSQDFHRLLNIESSCLIYKYIDNVIPEIVFSKMVLFKPKLIQRKEKVIAVIYCKKDFKSTEIPYILLVQDFYEINAWTKGEAYEQIKYTEQPPILTTSENNFDIKRYSKFLSIESDKHELLRQTNRNLSTLDENASEADSTIIDIIKSNEINSNFLEKTLSSATYSVSSRDNNRNHYLDKGARIILNCQKSLKLFKLVLFLSVYFI</sequence>
<reference evidence="3" key="1">
    <citation type="submission" date="2021-09" db="EMBL/GenBank/DDBJ databases">
        <authorList>
            <consortium name="AG Swart"/>
            <person name="Singh M."/>
            <person name="Singh A."/>
            <person name="Seah K."/>
            <person name="Emmerich C."/>
        </authorList>
    </citation>
    <scope>NUCLEOTIDE SEQUENCE</scope>
    <source>
        <strain evidence="3">ATCC30299</strain>
    </source>
</reference>
<feature type="domain" description="TmcB/TmcC TPR repeats" evidence="2">
    <location>
        <begin position="470"/>
        <end position="554"/>
    </location>
</feature>
<feature type="transmembrane region" description="Helical" evidence="1">
    <location>
        <begin position="146"/>
        <end position="174"/>
    </location>
</feature>
<evidence type="ECO:0000259" key="2">
    <source>
        <dbReference type="Pfam" id="PF25474"/>
    </source>
</evidence>
<organism evidence="3 4">
    <name type="scientific">Blepharisma stoltei</name>
    <dbReference type="NCBI Taxonomy" id="1481888"/>
    <lineage>
        <taxon>Eukaryota</taxon>
        <taxon>Sar</taxon>
        <taxon>Alveolata</taxon>
        <taxon>Ciliophora</taxon>
        <taxon>Postciliodesmatophora</taxon>
        <taxon>Heterotrichea</taxon>
        <taxon>Heterotrichida</taxon>
        <taxon>Blepharismidae</taxon>
        <taxon>Blepharisma</taxon>
    </lineage>
</organism>
<accession>A0AAU9K3T4</accession>